<sequence>MATQLQQDLSGKVALVTGAASGIGRDIAETYAKAGAAVGIADINLEAAQKTVDAIEAAGGRAFAIAMDVTSESAVNDGVQKLVDTFGAIDILVSNAGIQIIDPIHKMAFEDWKKMLAIHLDGAFLTTKAAIQHMYKDDKGGTVIYMGSVHSHEASMFKAPYVTAKHGLLGLCRVLAKEGAEHNVRAHVICPGFVKTPLVEKQIPQQAAEKGISEESVVNDIMLVNTVDKEFTTVDDIAQLALFLAAFPSNVFTGQSIVASHGWFMN</sequence>
<dbReference type="SUPFAM" id="SSF51735">
    <property type="entry name" value="NAD(P)-binding Rossmann-fold domains"/>
    <property type="match status" value="1"/>
</dbReference>
<dbReference type="PANTHER" id="PTHR42879:SF2">
    <property type="entry name" value="3-OXOACYL-[ACYL-CARRIER-PROTEIN] REDUCTASE FABG"/>
    <property type="match status" value="1"/>
</dbReference>
<protein>
    <submittedName>
        <fullName evidence="3">3-hydroxybutyrate dehydrogenase</fullName>
    </submittedName>
</protein>
<organism evidence="3 4">
    <name type="scientific">Psychrobacter immobilis</name>
    <dbReference type="NCBI Taxonomy" id="498"/>
    <lineage>
        <taxon>Bacteria</taxon>
        <taxon>Pseudomonadati</taxon>
        <taxon>Pseudomonadota</taxon>
        <taxon>Gammaproteobacteria</taxon>
        <taxon>Moraxellales</taxon>
        <taxon>Moraxellaceae</taxon>
        <taxon>Psychrobacter</taxon>
    </lineage>
</organism>
<dbReference type="FunFam" id="3.40.50.720:FF:000084">
    <property type="entry name" value="Short-chain dehydrogenase reductase"/>
    <property type="match status" value="1"/>
</dbReference>
<dbReference type="NCBIfam" id="TIGR01963">
    <property type="entry name" value="PHB_DH"/>
    <property type="match status" value="1"/>
</dbReference>
<keyword evidence="4" id="KW-1185">Reference proteome</keyword>
<dbReference type="PRINTS" id="PR00081">
    <property type="entry name" value="GDHRDH"/>
</dbReference>
<dbReference type="PRINTS" id="PR00080">
    <property type="entry name" value="SDRFAMILY"/>
</dbReference>
<dbReference type="Pfam" id="PF00106">
    <property type="entry name" value="adh_short"/>
    <property type="match status" value="1"/>
</dbReference>
<dbReference type="NCBIfam" id="NF009931">
    <property type="entry name" value="PRK13394.1"/>
    <property type="match status" value="1"/>
</dbReference>
<comment type="similarity">
    <text evidence="1 2">Belongs to the short-chain dehydrogenases/reductases (SDR) family.</text>
</comment>
<evidence type="ECO:0000313" key="3">
    <source>
        <dbReference type="EMBL" id="PWK14113.1"/>
    </source>
</evidence>
<accession>A0A2V2A4M5</accession>
<dbReference type="RefSeq" id="WP_109590271.1">
    <property type="nucleotide sequence ID" value="NZ_CAJGZY010000003.1"/>
</dbReference>
<evidence type="ECO:0000256" key="2">
    <source>
        <dbReference type="RuleBase" id="RU000363"/>
    </source>
</evidence>
<dbReference type="Proteomes" id="UP000245655">
    <property type="component" value="Unassembled WGS sequence"/>
</dbReference>
<name>A0A2V2A4M5_PSYIM</name>
<dbReference type="AlphaFoldDB" id="A0A2V2A4M5"/>
<dbReference type="InterPro" id="IPR011294">
    <property type="entry name" value="3-OHbutyrate_DH"/>
</dbReference>
<reference evidence="3 4" key="1">
    <citation type="submission" date="2018-05" db="EMBL/GenBank/DDBJ databases">
        <title>Genomic Encyclopedia of Type Strains, Phase IV (KMG-IV): sequencing the most valuable type-strain genomes for metagenomic binning, comparative biology and taxonomic classification.</title>
        <authorList>
            <person name="Goeker M."/>
        </authorList>
    </citation>
    <scope>NUCLEOTIDE SEQUENCE [LARGE SCALE GENOMIC DNA]</scope>
    <source>
        <strain evidence="3 4">DSM 7229</strain>
    </source>
</reference>
<dbReference type="PANTHER" id="PTHR42879">
    <property type="entry name" value="3-OXOACYL-(ACYL-CARRIER-PROTEIN) REDUCTASE"/>
    <property type="match status" value="1"/>
</dbReference>
<dbReference type="PROSITE" id="PS00061">
    <property type="entry name" value="ADH_SHORT"/>
    <property type="match status" value="1"/>
</dbReference>
<dbReference type="EMBL" id="QGGM01000003">
    <property type="protein sequence ID" value="PWK14113.1"/>
    <property type="molecule type" value="Genomic_DNA"/>
</dbReference>
<evidence type="ECO:0000256" key="1">
    <source>
        <dbReference type="ARBA" id="ARBA00006484"/>
    </source>
</evidence>
<evidence type="ECO:0000313" key="4">
    <source>
        <dbReference type="Proteomes" id="UP000245655"/>
    </source>
</evidence>
<dbReference type="InterPro" id="IPR002347">
    <property type="entry name" value="SDR_fam"/>
</dbReference>
<comment type="caution">
    <text evidence="3">The sequence shown here is derived from an EMBL/GenBank/DDBJ whole genome shotgun (WGS) entry which is preliminary data.</text>
</comment>
<dbReference type="InterPro" id="IPR036291">
    <property type="entry name" value="NAD(P)-bd_dom_sf"/>
</dbReference>
<dbReference type="InterPro" id="IPR020904">
    <property type="entry name" value="Sc_DH/Rdtase_CS"/>
</dbReference>
<dbReference type="GO" id="GO:0003858">
    <property type="term" value="F:3-hydroxybutyrate dehydrogenase activity"/>
    <property type="evidence" value="ECO:0007669"/>
    <property type="project" value="InterPro"/>
</dbReference>
<dbReference type="GO" id="GO:0032787">
    <property type="term" value="P:monocarboxylic acid metabolic process"/>
    <property type="evidence" value="ECO:0007669"/>
    <property type="project" value="UniProtKB-ARBA"/>
</dbReference>
<dbReference type="GeneID" id="60254586"/>
<dbReference type="InterPro" id="IPR050259">
    <property type="entry name" value="SDR"/>
</dbReference>
<dbReference type="NCBIfam" id="NF009093">
    <property type="entry name" value="PRK12429.1"/>
    <property type="match status" value="1"/>
</dbReference>
<dbReference type="Gene3D" id="3.40.50.720">
    <property type="entry name" value="NAD(P)-binding Rossmann-like Domain"/>
    <property type="match status" value="1"/>
</dbReference>
<gene>
    <name evidence="3" type="ORF">C8D84_103137</name>
</gene>
<proteinExistence type="inferred from homology"/>